<dbReference type="EMBL" id="JASPKY010001075">
    <property type="protein sequence ID" value="KAK9679169.1"/>
    <property type="molecule type" value="Genomic_DNA"/>
</dbReference>
<evidence type="ECO:0000256" key="3">
    <source>
        <dbReference type="ARBA" id="ARBA00004273"/>
    </source>
</evidence>
<evidence type="ECO:0000256" key="1">
    <source>
        <dbReference type="ARBA" id="ARBA00001947"/>
    </source>
</evidence>
<dbReference type="InterPro" id="IPR048662">
    <property type="entry name" value="IntS11_C"/>
</dbReference>
<dbReference type="InterPro" id="IPR050698">
    <property type="entry name" value="MBL"/>
</dbReference>
<keyword evidence="10" id="KW-0138">CF(0)</keyword>
<dbReference type="Pfam" id="PF21386">
    <property type="entry name" value="IntS11_C"/>
    <property type="match status" value="1"/>
</dbReference>
<keyword evidence="12" id="KW-0375">Hydrogen ion transport</keyword>
<comment type="similarity">
    <text evidence="6">Belongs to the eukaryotic ATPase subunit F6 family.</text>
</comment>
<evidence type="ECO:0000256" key="8">
    <source>
        <dbReference type="ARBA" id="ARBA00022448"/>
    </source>
</evidence>
<evidence type="ECO:0000256" key="11">
    <source>
        <dbReference type="ARBA" id="ARBA00022723"/>
    </source>
</evidence>
<dbReference type="GO" id="GO:0005743">
    <property type="term" value="C:mitochondrial inner membrane"/>
    <property type="evidence" value="ECO:0007669"/>
    <property type="project" value="UniProtKB-SubCell"/>
</dbReference>
<keyword evidence="23" id="KW-1185">Reference proteome</keyword>
<evidence type="ECO:0000259" key="20">
    <source>
        <dbReference type="SMART" id="SM00849"/>
    </source>
</evidence>
<dbReference type="GO" id="GO:0016787">
    <property type="term" value="F:hydrolase activity"/>
    <property type="evidence" value="ECO:0007669"/>
    <property type="project" value="UniProtKB-KW"/>
</dbReference>
<dbReference type="InterPro" id="IPR041897">
    <property type="entry name" value="INTS11-like_MBL-fold"/>
</dbReference>
<dbReference type="SUPFAM" id="SSF111357">
    <property type="entry name" value="Mitochondrial ATP synthase coupling factor 6"/>
    <property type="match status" value="1"/>
</dbReference>
<keyword evidence="19" id="KW-0539">Nucleus</keyword>
<keyword evidence="8" id="KW-0813">Transport</keyword>
<dbReference type="Gene3D" id="3.60.15.10">
    <property type="entry name" value="Ribonuclease Z/Hydroxyacylglutathione hydrolase-like"/>
    <property type="match status" value="1"/>
</dbReference>
<evidence type="ECO:0000256" key="13">
    <source>
        <dbReference type="ARBA" id="ARBA00022792"/>
    </source>
</evidence>
<dbReference type="FunFam" id="3.40.50.10890:FF:000002">
    <property type="entry name" value="Integrator complex subunit 11"/>
    <property type="match status" value="1"/>
</dbReference>
<keyword evidence="11" id="KW-0479">Metal-binding</keyword>
<keyword evidence="16" id="KW-0406">Ion transport</keyword>
<dbReference type="GO" id="GO:0005634">
    <property type="term" value="C:nucleus"/>
    <property type="evidence" value="ECO:0007669"/>
    <property type="project" value="UniProtKB-SubCell"/>
</dbReference>
<dbReference type="GO" id="GO:0016180">
    <property type="term" value="P:snRNA processing"/>
    <property type="evidence" value="ECO:0007669"/>
    <property type="project" value="TreeGrafter"/>
</dbReference>
<dbReference type="InterPro" id="IPR001279">
    <property type="entry name" value="Metallo-B-lactamas"/>
</dbReference>
<dbReference type="Pfam" id="PF10996">
    <property type="entry name" value="Beta-Casp"/>
    <property type="match status" value="1"/>
</dbReference>
<reference evidence="22 23" key="1">
    <citation type="journal article" date="2024" name="BMC Genomics">
        <title>De novo assembly and annotation of Popillia japonica's genome with initial clues to its potential as an invasive pest.</title>
        <authorList>
            <person name="Cucini C."/>
            <person name="Boschi S."/>
            <person name="Funari R."/>
            <person name="Cardaioli E."/>
            <person name="Iannotti N."/>
            <person name="Marturano G."/>
            <person name="Paoli F."/>
            <person name="Bruttini M."/>
            <person name="Carapelli A."/>
            <person name="Frati F."/>
            <person name="Nardi F."/>
        </authorList>
    </citation>
    <scope>NUCLEOTIDE SEQUENCE [LARGE SCALE GENOMIC DNA]</scope>
    <source>
        <strain evidence="22">DMR45628</strain>
    </source>
</reference>
<keyword evidence="9" id="KW-0963">Cytoplasm</keyword>
<dbReference type="Gene3D" id="1.10.246.110">
    <property type="entry name" value="Mitochondrial ATP synthase-coupling factor 6"/>
    <property type="match status" value="1"/>
</dbReference>
<dbReference type="InterPro" id="IPR022712">
    <property type="entry name" value="Beta_Casp"/>
</dbReference>
<feature type="domain" description="Beta-Casp" evidence="21">
    <location>
        <begin position="245"/>
        <end position="363"/>
    </location>
</feature>
<keyword evidence="18" id="KW-0472">Membrane</keyword>
<dbReference type="SMART" id="SM00849">
    <property type="entry name" value="Lactamase_B"/>
    <property type="match status" value="1"/>
</dbReference>
<evidence type="ECO:0000256" key="2">
    <source>
        <dbReference type="ARBA" id="ARBA00004123"/>
    </source>
</evidence>
<dbReference type="InterPro" id="IPR008387">
    <property type="entry name" value="ATP_synth_f6_mt"/>
</dbReference>
<protein>
    <recommendedName>
        <fullName evidence="7">Integrator complex subunit 11</fullName>
    </recommendedName>
</protein>
<dbReference type="GO" id="GO:0015078">
    <property type="term" value="F:proton transmembrane transporter activity"/>
    <property type="evidence" value="ECO:0007669"/>
    <property type="project" value="InterPro"/>
</dbReference>
<evidence type="ECO:0000313" key="23">
    <source>
        <dbReference type="Proteomes" id="UP001458880"/>
    </source>
</evidence>
<comment type="caution">
    <text evidence="22">The sequence shown here is derived from an EMBL/GenBank/DDBJ whole genome shotgun (WGS) entry which is preliminary data.</text>
</comment>
<keyword evidence="14" id="KW-0378">Hydrolase</keyword>
<dbReference type="PANTHER" id="PTHR11203:SF37">
    <property type="entry name" value="INTEGRATOR COMPLEX SUBUNIT 11"/>
    <property type="match status" value="1"/>
</dbReference>
<dbReference type="GO" id="GO:0031123">
    <property type="term" value="P:RNA 3'-end processing"/>
    <property type="evidence" value="ECO:0007669"/>
    <property type="project" value="UniProtKB-ARBA"/>
</dbReference>
<organism evidence="22 23">
    <name type="scientific">Popillia japonica</name>
    <name type="common">Japanese beetle</name>
    <dbReference type="NCBI Taxonomy" id="7064"/>
    <lineage>
        <taxon>Eukaryota</taxon>
        <taxon>Metazoa</taxon>
        <taxon>Ecdysozoa</taxon>
        <taxon>Arthropoda</taxon>
        <taxon>Hexapoda</taxon>
        <taxon>Insecta</taxon>
        <taxon>Pterygota</taxon>
        <taxon>Neoptera</taxon>
        <taxon>Endopterygota</taxon>
        <taxon>Coleoptera</taxon>
        <taxon>Polyphaga</taxon>
        <taxon>Scarabaeiformia</taxon>
        <taxon>Scarabaeidae</taxon>
        <taxon>Rutelinae</taxon>
        <taxon>Popillia</taxon>
    </lineage>
</organism>
<accession>A0AAW1HS29</accession>
<evidence type="ECO:0000256" key="18">
    <source>
        <dbReference type="ARBA" id="ARBA00023136"/>
    </source>
</evidence>
<keyword evidence="15" id="KW-0862">Zinc</keyword>
<proteinExistence type="inferred from homology"/>
<dbReference type="Proteomes" id="UP001458880">
    <property type="component" value="Unassembled WGS sequence"/>
</dbReference>
<dbReference type="InterPro" id="IPR036204">
    <property type="entry name" value="ATP_synth_f6_sf_mt"/>
</dbReference>
<evidence type="ECO:0000256" key="14">
    <source>
        <dbReference type="ARBA" id="ARBA00022801"/>
    </source>
</evidence>
<comment type="similarity">
    <text evidence="5">Belongs to the metallo-beta-lactamase superfamily. RNA-metabolizing metallo-beta-lactamase-like family. INTS11 subfamily.</text>
</comment>
<evidence type="ECO:0000256" key="19">
    <source>
        <dbReference type="ARBA" id="ARBA00023242"/>
    </source>
</evidence>
<dbReference type="InterPro" id="IPR036866">
    <property type="entry name" value="RibonucZ/Hydroxyglut_hydro"/>
</dbReference>
<dbReference type="FunFam" id="1.10.246.110:FF:000001">
    <property type="entry name" value="ATP synthase-coupling factor 6, mitochondrial"/>
    <property type="match status" value="1"/>
</dbReference>
<dbReference type="SUPFAM" id="SSF56281">
    <property type="entry name" value="Metallo-hydrolase/oxidoreductase"/>
    <property type="match status" value="1"/>
</dbReference>
<dbReference type="FunFam" id="3.60.15.10:FF:000028">
    <property type="entry name" value="Integrator complex subunit 11 isoform X3"/>
    <property type="match status" value="1"/>
</dbReference>
<dbReference type="Pfam" id="PF07521">
    <property type="entry name" value="RMMBL"/>
    <property type="match status" value="1"/>
</dbReference>
<sequence>MPDIKITPLGAGQDVGRSCILLSMGGKNIMLDCGMHMGYNDERRFPDFSYISPDGPITPYIDCVIISHFHLDHCGALPYMSEMVGYTGPIYMTHPTKAIAPILLEDMRKVSVEKKGDQNFFTSQMIKDCMKKVIAVTLHQSVMVDSELEIKAYYAGHVLGAAMFWVRVGAQSIVYTGDYNMTPDRHLGAAWIDKCRPDLLISEATYATTIRDSKRCRERDFLKKVHECVDRGGKVLIPVFALGRAQELCILLETYWERMNLKVPVYFALGLTEKANNYYKMFITWTNQKIRKTFVQRNMFEFKHIKPFDRQYIDNPGPMVVFATPGMLHAGMSLQIFKKWAPNENNMVIMPGFCVQGTVGHKILNGAKKVEFENRQIVEVKMSVEYMSFSAHADAKGIMQLIQYCEPKNVMLVHGEAVKIEFLKEKIKQELNIDCYNPANGETCIINTPVKAEARKFNSLPPDPKRRRIIHGVLVMRDNTVCLMDVEDACKEAGINRHIIRFTSTVQLHDPGPSLATAHKLYTLMKEKLPQWAITLMEGSISIESVLVKVEGDEDDQKSVTVRNWFNLKMLSYQFLTGFKSQQLFVDKLREYKQKSAGGTKLVEPSPAIEKELHSELEKAAKQYGGGPGVDMTKFPTFKFTDPTVDPINLEK</sequence>
<keyword evidence="13" id="KW-0999">Mitochondrion inner membrane</keyword>
<evidence type="ECO:0000256" key="17">
    <source>
        <dbReference type="ARBA" id="ARBA00023128"/>
    </source>
</evidence>
<dbReference type="GO" id="GO:0045259">
    <property type="term" value="C:proton-transporting ATP synthase complex"/>
    <property type="evidence" value="ECO:0007669"/>
    <property type="project" value="UniProtKB-KW"/>
</dbReference>
<dbReference type="AlphaFoldDB" id="A0AAW1HS29"/>
<dbReference type="GO" id="GO:0015986">
    <property type="term" value="P:proton motive force-driven ATP synthesis"/>
    <property type="evidence" value="ECO:0007669"/>
    <property type="project" value="InterPro"/>
</dbReference>
<dbReference type="PANTHER" id="PTHR11203">
    <property type="entry name" value="CLEAVAGE AND POLYADENYLATION SPECIFICITY FACTOR FAMILY MEMBER"/>
    <property type="match status" value="1"/>
</dbReference>
<comment type="cofactor">
    <cofactor evidence="1">
        <name>Zn(2+)</name>
        <dbReference type="ChEBI" id="CHEBI:29105"/>
    </cofactor>
</comment>
<gene>
    <name evidence="22" type="ORF">QE152_g40228</name>
</gene>
<dbReference type="GO" id="GO:0004521">
    <property type="term" value="F:RNA endonuclease activity"/>
    <property type="evidence" value="ECO:0007669"/>
    <property type="project" value="TreeGrafter"/>
</dbReference>
<dbReference type="Pfam" id="PF05511">
    <property type="entry name" value="ATP-synt_F6"/>
    <property type="match status" value="1"/>
</dbReference>
<dbReference type="GO" id="GO:0046872">
    <property type="term" value="F:metal ion binding"/>
    <property type="evidence" value="ECO:0007669"/>
    <property type="project" value="UniProtKB-KW"/>
</dbReference>
<evidence type="ECO:0000256" key="4">
    <source>
        <dbReference type="ARBA" id="ARBA00004496"/>
    </source>
</evidence>
<evidence type="ECO:0000256" key="9">
    <source>
        <dbReference type="ARBA" id="ARBA00022490"/>
    </source>
</evidence>
<dbReference type="CDD" id="cd16291">
    <property type="entry name" value="INTS11-like_MBL-fold"/>
    <property type="match status" value="1"/>
</dbReference>
<comment type="subcellular location">
    <subcellularLocation>
        <location evidence="4">Cytoplasm</location>
    </subcellularLocation>
    <subcellularLocation>
        <location evidence="3">Mitochondrion inner membrane</location>
    </subcellularLocation>
    <subcellularLocation>
        <location evidence="2">Nucleus</location>
    </subcellularLocation>
</comment>
<evidence type="ECO:0000256" key="6">
    <source>
        <dbReference type="ARBA" id="ARBA00007346"/>
    </source>
</evidence>
<evidence type="ECO:0000256" key="7">
    <source>
        <dbReference type="ARBA" id="ARBA00016810"/>
    </source>
</evidence>
<dbReference type="Pfam" id="PF16661">
    <property type="entry name" value="Lactamase_B_6"/>
    <property type="match status" value="1"/>
</dbReference>
<evidence type="ECO:0000256" key="15">
    <source>
        <dbReference type="ARBA" id="ARBA00022833"/>
    </source>
</evidence>
<evidence type="ECO:0000313" key="22">
    <source>
        <dbReference type="EMBL" id="KAK9679169.1"/>
    </source>
</evidence>
<dbReference type="SMART" id="SM01027">
    <property type="entry name" value="Beta-Casp"/>
    <property type="match status" value="1"/>
</dbReference>
<feature type="domain" description="Metallo-beta-lactamase" evidence="20">
    <location>
        <begin position="16"/>
        <end position="210"/>
    </location>
</feature>
<evidence type="ECO:0000256" key="10">
    <source>
        <dbReference type="ARBA" id="ARBA00022547"/>
    </source>
</evidence>
<evidence type="ECO:0000256" key="12">
    <source>
        <dbReference type="ARBA" id="ARBA00022781"/>
    </source>
</evidence>
<dbReference type="InterPro" id="IPR011108">
    <property type="entry name" value="RMMBL"/>
</dbReference>
<evidence type="ECO:0000259" key="21">
    <source>
        <dbReference type="SMART" id="SM01027"/>
    </source>
</evidence>
<evidence type="ECO:0000256" key="5">
    <source>
        <dbReference type="ARBA" id="ARBA00007093"/>
    </source>
</evidence>
<evidence type="ECO:0000256" key="16">
    <source>
        <dbReference type="ARBA" id="ARBA00023065"/>
    </source>
</evidence>
<keyword evidence="17" id="KW-0496">Mitochondrion</keyword>
<name>A0AAW1HS29_POPJA</name>
<dbReference type="Gene3D" id="3.40.50.10890">
    <property type="match status" value="1"/>
</dbReference>